<reference evidence="7" key="1">
    <citation type="submission" date="2019-11" db="EMBL/GenBank/DDBJ databases">
        <title>Genomic insights into an expanded diversity of filamentous marine cyanobacteria reveals the extraordinary biosynthetic potential of Moorea and Okeania.</title>
        <authorList>
            <person name="Ferreira Leao T."/>
            <person name="Wang M."/>
            <person name="Moss N."/>
            <person name="Da Silva R."/>
            <person name="Sanders J."/>
            <person name="Nurk S."/>
            <person name="Gurevich A."/>
            <person name="Humphrey G."/>
            <person name="Reher R."/>
            <person name="Zhu Q."/>
            <person name="Belda-Ferre P."/>
            <person name="Glukhov E."/>
            <person name="Rex R."/>
            <person name="Dorrestein P.C."/>
            <person name="Knight R."/>
            <person name="Pevzner P."/>
            <person name="Gerwick W.H."/>
            <person name="Gerwick L."/>
        </authorList>
    </citation>
    <scope>NUCLEOTIDE SEQUENCE</scope>
    <source>
        <strain evidence="7">SIO1C4</strain>
    </source>
</reference>
<keyword evidence="1" id="KW-0547">Nucleotide-binding</keyword>
<evidence type="ECO:0000259" key="6">
    <source>
        <dbReference type="Pfam" id="PF22335"/>
    </source>
</evidence>
<proteinExistence type="predicted"/>
<accession>A0A6B3N4T2</accession>
<feature type="domain" description="Cas10/Cmr2 second palm" evidence="6">
    <location>
        <begin position="344"/>
        <end position="480"/>
    </location>
</feature>
<protein>
    <submittedName>
        <fullName evidence="7">CRISPR-associated protein</fullName>
    </submittedName>
</protein>
<feature type="region of interest" description="Disordered" evidence="4">
    <location>
        <begin position="225"/>
        <end position="249"/>
    </location>
</feature>
<dbReference type="InterPro" id="IPR024615">
    <property type="entry name" value="CRISPR-assoc_Cmr2_N"/>
</dbReference>
<dbReference type="GO" id="GO:0051607">
    <property type="term" value="P:defense response to virus"/>
    <property type="evidence" value="ECO:0007669"/>
    <property type="project" value="UniProtKB-KW"/>
</dbReference>
<feature type="region of interest" description="Disordered" evidence="4">
    <location>
        <begin position="615"/>
        <end position="634"/>
    </location>
</feature>
<dbReference type="Pfam" id="PF12469">
    <property type="entry name" value="Cmr2_N"/>
    <property type="match status" value="1"/>
</dbReference>
<dbReference type="AlphaFoldDB" id="A0A6B3N4T2"/>
<dbReference type="EMBL" id="JAAHFQ010000034">
    <property type="protein sequence ID" value="NER26533.1"/>
    <property type="molecule type" value="Genomic_DNA"/>
</dbReference>
<evidence type="ECO:0000256" key="2">
    <source>
        <dbReference type="ARBA" id="ARBA00023118"/>
    </source>
</evidence>
<evidence type="ECO:0000256" key="1">
    <source>
        <dbReference type="ARBA" id="ARBA00022741"/>
    </source>
</evidence>
<feature type="domain" description="CRISPR-associated protein Cmr2 N-terminal" evidence="5">
    <location>
        <begin position="9"/>
        <end position="60"/>
    </location>
</feature>
<evidence type="ECO:0000313" key="7">
    <source>
        <dbReference type="EMBL" id="NER26533.1"/>
    </source>
</evidence>
<dbReference type="Gene3D" id="3.30.70.270">
    <property type="match status" value="1"/>
</dbReference>
<evidence type="ECO:0000259" key="5">
    <source>
        <dbReference type="Pfam" id="PF12469"/>
    </source>
</evidence>
<gene>
    <name evidence="7" type="ORF">F6J89_02610</name>
</gene>
<evidence type="ECO:0000256" key="4">
    <source>
        <dbReference type="SAM" id="MobiDB-lite"/>
    </source>
</evidence>
<sequence length="673" mass="79352">MNKDNQCYTIITFAPIQAFIEKSRKLRDLYGSSYILSFLSWIICLAAEKQGYKVVSPALPNVVQGMPNQIVIAGNLSEADINKIQEAFNQAWKCLVDSCREWIEQNVKEGKDKQKNIIQWDYRFWQRDWQLWANHSWEFFAAPGKDRESITDARQRLNQVKNQRNWTGINWQGESSTLSGTDAIAYPDLGRKVDPRDYDYQQERTKVRAFYEQLSQKLGESFLDATPKPKIEKKKETKEQEKIEETDKTELSKKYGSSFIDSREELSIPELIKRLITHKVVIDDLVKRLRKLKLVKVENEDTKLASDLRLTEIAHELNPYSFRDLSRQKDDNSKEEEKYWTGWFLGDGDSASKYFKQFAEDDAQQEEEKLTEFSKEMREWGRELRFKQKKYLQGKGRMIYAGGDDFLGVLYYPDQKISPYNCLQWFYTFKSEIWHKPKPKKITPSVGFVWAGNQVPQRDVLQHCHLAEKSAKSTGRDRIAFRILFNSGNYLEWVCPWWLLDKEDRPEADWWLLDNKKRQESAKNNMPTLSEFDKNLLESYHDRDGGKNWTHFYQDVAILESRHAFSEQSLDIALGLVEIYFDSKWKEIIANCDNWWNHYSEHELQTFTGILGDPKRFNPEYKEPPESREDLNNNPKVKEAFNNWVINLAKVGFHLTDDYGRTNQRLVSVSHTR</sequence>
<name>A0A6B3N4T2_9CYAN</name>
<dbReference type="Gene3D" id="3.30.70.2220">
    <property type="entry name" value="CRISPR-Cas system, Cmr2 subunit, D1 domain, cysteine cluster"/>
    <property type="match status" value="1"/>
</dbReference>
<dbReference type="InterPro" id="IPR038242">
    <property type="entry name" value="Cmr2_N"/>
</dbReference>
<feature type="compositionally biased region" description="Basic and acidic residues" evidence="4">
    <location>
        <begin position="227"/>
        <end position="249"/>
    </location>
</feature>
<feature type="coiled-coil region" evidence="3">
    <location>
        <begin position="356"/>
        <end position="383"/>
    </location>
</feature>
<keyword evidence="2" id="KW-0051">Antiviral defense</keyword>
<dbReference type="InterPro" id="IPR054767">
    <property type="entry name" value="Cas10-Cmr2_palm2"/>
</dbReference>
<comment type="caution">
    <text evidence="7">The sequence shown here is derived from an EMBL/GenBank/DDBJ whole genome shotgun (WGS) entry which is preliminary data.</text>
</comment>
<dbReference type="GO" id="GO:0000166">
    <property type="term" value="F:nucleotide binding"/>
    <property type="evidence" value="ECO:0007669"/>
    <property type="project" value="UniProtKB-KW"/>
</dbReference>
<keyword evidence="3" id="KW-0175">Coiled coil</keyword>
<dbReference type="InterPro" id="IPR043128">
    <property type="entry name" value="Rev_trsase/Diguanyl_cyclase"/>
</dbReference>
<dbReference type="Pfam" id="PF22335">
    <property type="entry name" value="Cas10-Cmr2_palm2"/>
    <property type="match status" value="1"/>
</dbReference>
<organism evidence="7">
    <name type="scientific">Symploca sp. SIO1C4</name>
    <dbReference type="NCBI Taxonomy" id="2607765"/>
    <lineage>
        <taxon>Bacteria</taxon>
        <taxon>Bacillati</taxon>
        <taxon>Cyanobacteriota</taxon>
        <taxon>Cyanophyceae</taxon>
        <taxon>Coleofasciculales</taxon>
        <taxon>Coleofasciculaceae</taxon>
        <taxon>Symploca</taxon>
    </lineage>
</organism>
<evidence type="ECO:0000256" key="3">
    <source>
        <dbReference type="SAM" id="Coils"/>
    </source>
</evidence>